<dbReference type="AlphaFoldDB" id="A0A0N0U4T2"/>
<accession>A0A0N0U4T2</accession>
<dbReference type="PROSITE" id="PS50888">
    <property type="entry name" value="BHLH"/>
    <property type="match status" value="1"/>
</dbReference>
<dbReference type="Pfam" id="PF00010">
    <property type="entry name" value="HLH"/>
    <property type="match status" value="1"/>
</dbReference>
<organism evidence="7 8">
    <name type="scientific">Melipona quadrifasciata</name>
    <dbReference type="NCBI Taxonomy" id="166423"/>
    <lineage>
        <taxon>Eukaryota</taxon>
        <taxon>Metazoa</taxon>
        <taxon>Ecdysozoa</taxon>
        <taxon>Arthropoda</taxon>
        <taxon>Hexapoda</taxon>
        <taxon>Insecta</taxon>
        <taxon>Pterygota</taxon>
        <taxon>Neoptera</taxon>
        <taxon>Endopterygota</taxon>
        <taxon>Hymenoptera</taxon>
        <taxon>Apocrita</taxon>
        <taxon>Aculeata</taxon>
        <taxon>Apoidea</taxon>
        <taxon>Anthophila</taxon>
        <taxon>Apidae</taxon>
        <taxon>Melipona</taxon>
    </lineage>
</organism>
<dbReference type="GO" id="GO:0000977">
    <property type="term" value="F:RNA polymerase II transcription regulatory region sequence-specific DNA binding"/>
    <property type="evidence" value="ECO:0007669"/>
    <property type="project" value="TreeGrafter"/>
</dbReference>
<dbReference type="Gene3D" id="4.10.280.10">
    <property type="entry name" value="Helix-loop-helix DNA-binding domain"/>
    <property type="match status" value="1"/>
</dbReference>
<evidence type="ECO:0000256" key="5">
    <source>
        <dbReference type="SAM" id="MobiDB-lite"/>
    </source>
</evidence>
<keyword evidence="8" id="KW-1185">Reference proteome</keyword>
<sequence>MSTEIKGVFQDRQVLQLFIKRASKGIEGVTEKEIRDTCRARATETPWKGLLWGGTSSQATRGWQTPPPTSSANRDAARPLTPEMASLPLFSFSFDGPPEPTVLISDPQFHYLSEIEDIRGIETSSFKMYSMDNLELDMMNRQYMYEAHSFLGNPAIPALPPHCGTPTAGTLSSIPSQLAAHPAGSTGSTSGSEIYLYDENSSDNESAYSSDQENHTRDAIMISRRSQNNRRNGATGKSPRQAVQQRQAANMRERRRMQNINDAFEGLRAHIPTLPYEKRLSKVDTLKLAIGYIKFLNELVRADKGNDPLTGNGSLSRCSGRDESKKVIVRGSEGNPFIFHSLSWSRKSDISPNGTMYAKVWTPEDPRTSKNSSTFE</sequence>
<dbReference type="InterPro" id="IPR050283">
    <property type="entry name" value="E-box_TF_Regulators"/>
</dbReference>
<dbReference type="PANTHER" id="PTHR23349">
    <property type="entry name" value="BASIC HELIX-LOOP-HELIX TRANSCRIPTION FACTOR, TWIST"/>
    <property type="match status" value="1"/>
</dbReference>
<protein>
    <submittedName>
        <fullName evidence="7">Pancreas transcription factor 1 subunit alpha</fullName>
    </submittedName>
</protein>
<evidence type="ECO:0000259" key="6">
    <source>
        <dbReference type="PROSITE" id="PS50888"/>
    </source>
</evidence>
<dbReference type="SUPFAM" id="SSF47459">
    <property type="entry name" value="HLH, helix-loop-helix DNA-binding domain"/>
    <property type="match status" value="1"/>
</dbReference>
<name>A0A0N0U4T2_9HYME</name>
<evidence type="ECO:0000256" key="1">
    <source>
        <dbReference type="ARBA" id="ARBA00023015"/>
    </source>
</evidence>
<dbReference type="EMBL" id="KQ435798">
    <property type="protein sequence ID" value="KOX73394.1"/>
    <property type="molecule type" value="Genomic_DNA"/>
</dbReference>
<dbReference type="PANTHER" id="PTHR23349:SF112">
    <property type="entry name" value="48 RELATED 1, ISOFORM B"/>
    <property type="match status" value="1"/>
</dbReference>
<evidence type="ECO:0000313" key="7">
    <source>
        <dbReference type="EMBL" id="KOX73394.1"/>
    </source>
</evidence>
<feature type="domain" description="BHLH" evidence="6">
    <location>
        <begin position="244"/>
        <end position="296"/>
    </location>
</feature>
<dbReference type="GO" id="GO:0046983">
    <property type="term" value="F:protein dimerization activity"/>
    <property type="evidence" value="ECO:0007669"/>
    <property type="project" value="InterPro"/>
</dbReference>
<keyword evidence="1" id="KW-0805">Transcription regulation</keyword>
<dbReference type="GO" id="GO:0032502">
    <property type="term" value="P:developmental process"/>
    <property type="evidence" value="ECO:0007669"/>
    <property type="project" value="TreeGrafter"/>
</dbReference>
<reference evidence="7 8" key="1">
    <citation type="submission" date="2015-07" db="EMBL/GenBank/DDBJ databases">
        <title>The genome of Melipona quadrifasciata.</title>
        <authorList>
            <person name="Pan H."/>
            <person name="Kapheim K."/>
        </authorList>
    </citation>
    <scope>NUCLEOTIDE SEQUENCE [LARGE SCALE GENOMIC DNA]</scope>
    <source>
        <strain evidence="7">0111107301</strain>
        <tissue evidence="7">Whole body</tissue>
    </source>
</reference>
<dbReference type="Proteomes" id="UP000053105">
    <property type="component" value="Unassembled WGS sequence"/>
</dbReference>
<dbReference type="InterPro" id="IPR036638">
    <property type="entry name" value="HLH_DNA-bd_sf"/>
</dbReference>
<dbReference type="FunFam" id="4.10.280.10:FF:000035">
    <property type="entry name" value="Pancreas-specific transcription factor 1a"/>
    <property type="match status" value="1"/>
</dbReference>
<dbReference type="InterPro" id="IPR011598">
    <property type="entry name" value="bHLH_dom"/>
</dbReference>
<gene>
    <name evidence="7" type="ORF">WN51_14440</name>
</gene>
<keyword evidence="4" id="KW-0539">Nucleus</keyword>
<dbReference type="OrthoDB" id="10048995at2759"/>
<dbReference type="STRING" id="166423.A0A0N0U4T2"/>
<dbReference type="CDD" id="cd11417">
    <property type="entry name" value="bHLH_TS_PTF1A"/>
    <property type="match status" value="1"/>
</dbReference>
<dbReference type="GO" id="GO:0000981">
    <property type="term" value="F:DNA-binding transcription factor activity, RNA polymerase II-specific"/>
    <property type="evidence" value="ECO:0007669"/>
    <property type="project" value="TreeGrafter"/>
</dbReference>
<feature type="region of interest" description="Disordered" evidence="5">
    <location>
        <begin position="223"/>
        <end position="253"/>
    </location>
</feature>
<evidence type="ECO:0000256" key="2">
    <source>
        <dbReference type="ARBA" id="ARBA00023125"/>
    </source>
</evidence>
<evidence type="ECO:0000256" key="4">
    <source>
        <dbReference type="ARBA" id="ARBA00023242"/>
    </source>
</evidence>
<keyword evidence="2" id="KW-0238">DNA-binding</keyword>
<evidence type="ECO:0000313" key="8">
    <source>
        <dbReference type="Proteomes" id="UP000053105"/>
    </source>
</evidence>
<proteinExistence type="predicted"/>
<keyword evidence="3" id="KW-0804">Transcription</keyword>
<dbReference type="SMART" id="SM00353">
    <property type="entry name" value="HLH"/>
    <property type="match status" value="1"/>
</dbReference>
<evidence type="ECO:0000256" key="3">
    <source>
        <dbReference type="ARBA" id="ARBA00023163"/>
    </source>
</evidence>
<feature type="region of interest" description="Disordered" evidence="5">
    <location>
        <begin position="57"/>
        <end position="76"/>
    </location>
</feature>